<dbReference type="GO" id="GO:0004034">
    <property type="term" value="F:aldose 1-epimerase activity"/>
    <property type="evidence" value="ECO:0007669"/>
    <property type="project" value="TreeGrafter"/>
</dbReference>
<dbReference type="FunFam" id="2.70.98.10:FF:000003">
    <property type="entry name" value="Aldose 1-epimerase"/>
    <property type="match status" value="1"/>
</dbReference>
<comment type="similarity">
    <text evidence="3">Belongs to the aldose epimerase family.</text>
</comment>
<evidence type="ECO:0000256" key="6">
    <source>
        <dbReference type="ARBA" id="ARBA00022553"/>
    </source>
</evidence>
<evidence type="ECO:0000256" key="9">
    <source>
        <dbReference type="ARBA" id="ARBA00023277"/>
    </source>
</evidence>
<dbReference type="STRING" id="332999.SAMN04488511_10230"/>
<dbReference type="Proteomes" id="UP000198836">
    <property type="component" value="Unassembled WGS sequence"/>
</dbReference>
<dbReference type="InterPro" id="IPR014718">
    <property type="entry name" value="GH-type_carb-bd"/>
</dbReference>
<comment type="subunit">
    <text evidence="4">Monomer.</text>
</comment>
<reference evidence="11" key="1">
    <citation type="submission" date="2016-10" db="EMBL/GenBank/DDBJ databases">
        <authorList>
            <person name="Varghese N."/>
            <person name="Submissions S."/>
        </authorList>
    </citation>
    <scope>NUCLEOTIDE SEQUENCE [LARGE SCALE GENOMIC DNA]</scope>
    <source>
        <strain evidence="11">DSM 18130</strain>
    </source>
</reference>
<dbReference type="CDD" id="cd09019">
    <property type="entry name" value="galactose_mutarotase_like"/>
    <property type="match status" value="1"/>
</dbReference>
<dbReference type="InterPro" id="IPR008183">
    <property type="entry name" value="Aldose_1/G6P_1-epimerase"/>
</dbReference>
<dbReference type="GO" id="GO:0005737">
    <property type="term" value="C:cytoplasm"/>
    <property type="evidence" value="ECO:0007669"/>
    <property type="project" value="UniProtKB-SubCell"/>
</dbReference>
<keyword evidence="8" id="KW-0413">Isomerase</keyword>
<dbReference type="SUPFAM" id="SSF74650">
    <property type="entry name" value="Galactose mutarotase-like"/>
    <property type="match status" value="1"/>
</dbReference>
<comment type="subcellular location">
    <subcellularLocation>
        <location evidence="2">Cytoplasm</location>
    </subcellularLocation>
</comment>
<dbReference type="GO" id="GO:0030246">
    <property type="term" value="F:carbohydrate binding"/>
    <property type="evidence" value="ECO:0007669"/>
    <property type="project" value="InterPro"/>
</dbReference>
<dbReference type="PANTHER" id="PTHR10091">
    <property type="entry name" value="ALDOSE-1-EPIMERASE"/>
    <property type="match status" value="1"/>
</dbReference>
<gene>
    <name evidence="10" type="ORF">SAMN04488511_10230</name>
</gene>
<evidence type="ECO:0000256" key="3">
    <source>
        <dbReference type="ARBA" id="ARBA00006206"/>
    </source>
</evidence>
<dbReference type="AlphaFoldDB" id="A0A1I0SL99"/>
<evidence type="ECO:0000256" key="8">
    <source>
        <dbReference type="ARBA" id="ARBA00023235"/>
    </source>
</evidence>
<dbReference type="Gene3D" id="2.70.98.10">
    <property type="match status" value="1"/>
</dbReference>
<evidence type="ECO:0000313" key="10">
    <source>
        <dbReference type="EMBL" id="SFA40294.1"/>
    </source>
</evidence>
<dbReference type="InterPro" id="IPR011013">
    <property type="entry name" value="Gal_mutarotase_sf_dom"/>
</dbReference>
<name>A0A1I0SL99_9SPHI</name>
<dbReference type="GO" id="GO:0006006">
    <property type="term" value="P:glucose metabolic process"/>
    <property type="evidence" value="ECO:0007669"/>
    <property type="project" value="TreeGrafter"/>
</dbReference>
<organism evidence="10 11">
    <name type="scientific">Pedobacter suwonensis</name>
    <dbReference type="NCBI Taxonomy" id="332999"/>
    <lineage>
        <taxon>Bacteria</taxon>
        <taxon>Pseudomonadati</taxon>
        <taxon>Bacteroidota</taxon>
        <taxon>Sphingobacteriia</taxon>
        <taxon>Sphingobacteriales</taxon>
        <taxon>Sphingobacteriaceae</taxon>
        <taxon>Pedobacter</taxon>
    </lineage>
</organism>
<dbReference type="Pfam" id="PF01263">
    <property type="entry name" value="Aldose_epim"/>
    <property type="match status" value="1"/>
</dbReference>
<dbReference type="EMBL" id="FOJM01000002">
    <property type="protein sequence ID" value="SFA40294.1"/>
    <property type="molecule type" value="Genomic_DNA"/>
</dbReference>
<sequence>MGVIQIVSLRFNSANICLLIHLNRFICKIKRYIYNKNLNQVFQFMKLKSLAGLCVTAAIGLASCQSGTEKSSSADTLKRAPLAVVKLVADSFKKEIDGKQTALYILKNKNGAEAIFTNYGGRLVSLTVPDKDGKVVDVVVGFKSIGDYEKSTEPYFGATIGRYGNRIAKGKFTLEGKSYSLFTNNGQNTLHGGKKGFQYVVWDASQPVANRLILHYLSKDGEENFPGNLDVKVTYTLTDENELKMDYEAKTDQTTVVNLTNHAFFNLNGDGSGEILNHEVKIYADEYTPVDSTLIPTGKIEKVKGTPFDFTTATTIGARINDKNEQLTFGKGYDHNYVLNKTKAMGMFHAATVKGDQSGIIMDIYTQEPGLQFYSGNFMQSKNTFKSGAKDDFRTAIAMETQHFPDSPNQPAFPSTVLKPGQIYKTSSIYKFSK</sequence>
<dbReference type="PANTHER" id="PTHR10091:SF0">
    <property type="entry name" value="GALACTOSE MUTAROTASE"/>
    <property type="match status" value="1"/>
</dbReference>
<accession>A0A1I0SL99</accession>
<proteinExistence type="inferred from homology"/>
<dbReference type="InterPro" id="IPR047215">
    <property type="entry name" value="Galactose_mutarotase-like"/>
</dbReference>
<dbReference type="GO" id="GO:0033499">
    <property type="term" value="P:galactose catabolic process via UDP-galactose, Leloir pathway"/>
    <property type="evidence" value="ECO:0007669"/>
    <property type="project" value="TreeGrafter"/>
</dbReference>
<evidence type="ECO:0000256" key="4">
    <source>
        <dbReference type="ARBA" id="ARBA00011245"/>
    </source>
</evidence>
<dbReference type="NCBIfam" id="NF008277">
    <property type="entry name" value="PRK11055.1"/>
    <property type="match status" value="1"/>
</dbReference>
<evidence type="ECO:0000256" key="7">
    <source>
        <dbReference type="ARBA" id="ARBA00022837"/>
    </source>
</evidence>
<evidence type="ECO:0000256" key="2">
    <source>
        <dbReference type="ARBA" id="ARBA00004496"/>
    </source>
</evidence>
<keyword evidence="7" id="KW-0106">Calcium</keyword>
<evidence type="ECO:0000313" key="11">
    <source>
        <dbReference type="Proteomes" id="UP000198836"/>
    </source>
</evidence>
<keyword evidence="5" id="KW-0963">Cytoplasm</keyword>
<evidence type="ECO:0000256" key="5">
    <source>
        <dbReference type="ARBA" id="ARBA00022490"/>
    </source>
</evidence>
<comment type="cofactor">
    <cofactor evidence="1">
        <name>Ca(2+)</name>
        <dbReference type="ChEBI" id="CHEBI:29108"/>
    </cofactor>
</comment>
<keyword evidence="6" id="KW-0597">Phosphoprotein</keyword>
<evidence type="ECO:0000256" key="1">
    <source>
        <dbReference type="ARBA" id="ARBA00001913"/>
    </source>
</evidence>
<keyword evidence="11" id="KW-1185">Reference proteome</keyword>
<keyword evidence="9" id="KW-0119">Carbohydrate metabolism</keyword>
<protein>
    <submittedName>
        <fullName evidence="10">Aldose 1-epimerase</fullName>
    </submittedName>
</protein>